<dbReference type="InterPro" id="IPR001646">
    <property type="entry name" value="5peptide_repeat"/>
</dbReference>
<organism evidence="1 2">
    <name type="scientific">Nguyenibacter vanlangensis</name>
    <dbReference type="NCBI Taxonomy" id="1216886"/>
    <lineage>
        <taxon>Bacteria</taxon>
        <taxon>Pseudomonadati</taxon>
        <taxon>Pseudomonadota</taxon>
        <taxon>Alphaproteobacteria</taxon>
        <taxon>Acetobacterales</taxon>
        <taxon>Acetobacteraceae</taxon>
        <taxon>Nguyenibacter</taxon>
    </lineage>
</organism>
<evidence type="ECO:0000313" key="1">
    <source>
        <dbReference type="EMBL" id="XAE41962.1"/>
    </source>
</evidence>
<evidence type="ECO:0000313" key="2">
    <source>
        <dbReference type="Proteomes" id="UP001449795"/>
    </source>
</evidence>
<gene>
    <name evidence="1" type="ORF">AAC691_17035</name>
</gene>
<dbReference type="Proteomes" id="UP001449795">
    <property type="component" value="Chromosome"/>
</dbReference>
<protein>
    <submittedName>
        <fullName evidence="1">Pentapeptide repeat-containing protein</fullName>
    </submittedName>
</protein>
<dbReference type="SUPFAM" id="SSF141571">
    <property type="entry name" value="Pentapeptide repeat-like"/>
    <property type="match status" value="1"/>
</dbReference>
<dbReference type="EMBL" id="CP152276">
    <property type="protein sequence ID" value="XAE41962.1"/>
    <property type="molecule type" value="Genomic_DNA"/>
</dbReference>
<reference evidence="1 2" key="1">
    <citation type="submission" date="2024-04" db="EMBL/GenBank/DDBJ databases">
        <title>Complete genome sequence of Nguyenibacter vanlangesis HBCM-1154, a strain capable of nitrogen fixation, IAA production, and phosphorus solubilization isolated from sugarcane soil.</title>
        <authorList>
            <person name="MY HANH P."/>
        </authorList>
    </citation>
    <scope>NUCLEOTIDE SEQUENCE [LARGE SCALE GENOMIC DNA]</scope>
    <source>
        <strain evidence="1 2">HBCM 1154</strain>
    </source>
</reference>
<accession>A0ABZ3D2I2</accession>
<sequence length="104" mass="11140">MSTINFSGCEHQIEASAAEFGGSSFVEVSFAESAFSIVTFAGASFDTANFEGCSFDSVRFDGARFAEVSFKNIALREGHLEGLTIEGIPAAELLAAWRKTRTES</sequence>
<keyword evidence="2" id="KW-1185">Reference proteome</keyword>
<dbReference type="RefSeq" id="WP_342627780.1">
    <property type="nucleotide sequence ID" value="NZ_CP152276.1"/>
</dbReference>
<dbReference type="Pfam" id="PF13576">
    <property type="entry name" value="Pentapeptide_3"/>
    <property type="match status" value="1"/>
</dbReference>
<proteinExistence type="predicted"/>
<name>A0ABZ3D2I2_9PROT</name>
<dbReference type="Gene3D" id="2.160.20.80">
    <property type="entry name" value="E3 ubiquitin-protein ligase SopA"/>
    <property type="match status" value="1"/>
</dbReference>